<dbReference type="Proteomes" id="UP000030428">
    <property type="component" value="Unassembled WGS sequence"/>
</dbReference>
<dbReference type="EMBL" id="JSZA02000019">
    <property type="protein sequence ID" value="KHD06747.1"/>
    <property type="molecule type" value="Genomic_DNA"/>
</dbReference>
<name>A0A0A6P8Q7_9GAMM</name>
<sequence length="235" mass="28274">MNLYFLVEGETERKVYEKWVQYQFPHLKLVERIKDIQSNSYYIVSGGGIPAIIDRIENAFKEIKYHGIFDHFLICLDSEQLPYAVSFRRIADKILEIQNKIDKKHSFKTHIIMQHCCIETWFLGHQKMLRRNLTNSELIKYKKFYDVSQFDPELMEYPPGYLTKASFHLRYLQEMLKEHNMDNKNRQMIYTKNNPFIVIKDAHYLNALKERCETTTHLSSLKYLLDIWHDFGHKV</sequence>
<reference evidence="1 2" key="1">
    <citation type="journal article" date="2016" name="Front. Microbiol.">
        <title>Single-Cell (Meta-)Genomics of a Dimorphic Candidatus Thiomargarita nelsonii Reveals Genomic Plasticity.</title>
        <authorList>
            <person name="Flood B.E."/>
            <person name="Fliss P."/>
            <person name="Jones D.S."/>
            <person name="Dick G.J."/>
            <person name="Jain S."/>
            <person name="Kaster A.K."/>
            <person name="Winkel M."/>
            <person name="Mussmann M."/>
            <person name="Bailey J."/>
        </authorList>
    </citation>
    <scope>NUCLEOTIDE SEQUENCE [LARGE SCALE GENOMIC DNA]</scope>
    <source>
        <strain evidence="1">Hydrate Ridge</strain>
    </source>
</reference>
<organism evidence="1 2">
    <name type="scientific">Candidatus Thiomargarita nelsonii</name>
    <dbReference type="NCBI Taxonomy" id="1003181"/>
    <lineage>
        <taxon>Bacteria</taxon>
        <taxon>Pseudomonadati</taxon>
        <taxon>Pseudomonadota</taxon>
        <taxon>Gammaproteobacteria</taxon>
        <taxon>Thiotrichales</taxon>
        <taxon>Thiotrichaceae</taxon>
        <taxon>Thiomargarita</taxon>
    </lineage>
</organism>
<gene>
    <name evidence="1" type="ORF">PN36_06515</name>
</gene>
<keyword evidence="2" id="KW-1185">Reference proteome</keyword>
<evidence type="ECO:0000313" key="2">
    <source>
        <dbReference type="Proteomes" id="UP000030428"/>
    </source>
</evidence>
<protein>
    <recommendedName>
        <fullName evidence="3">DUF4276 family protein</fullName>
    </recommendedName>
</protein>
<dbReference type="AlphaFoldDB" id="A0A0A6P8Q7"/>
<comment type="caution">
    <text evidence="1">The sequence shown here is derived from an EMBL/GenBank/DDBJ whole genome shotgun (WGS) entry which is preliminary data.</text>
</comment>
<evidence type="ECO:0008006" key="3">
    <source>
        <dbReference type="Google" id="ProtNLM"/>
    </source>
</evidence>
<accession>A0A0A6P8Q7</accession>
<proteinExistence type="predicted"/>
<evidence type="ECO:0000313" key="1">
    <source>
        <dbReference type="EMBL" id="KHD06747.1"/>
    </source>
</evidence>